<name>D8S903_SELML</name>
<dbReference type="Gene3D" id="3.50.50.60">
    <property type="entry name" value="FAD/NAD(P)-binding domain"/>
    <property type="match status" value="1"/>
</dbReference>
<dbReference type="SUPFAM" id="SSF51445">
    <property type="entry name" value="(Trans)glycosidases"/>
    <property type="match status" value="2"/>
</dbReference>
<organism evidence="6">
    <name type="scientific">Selaginella moellendorffii</name>
    <name type="common">Spikemoss</name>
    <dbReference type="NCBI Taxonomy" id="88036"/>
    <lineage>
        <taxon>Eukaryota</taxon>
        <taxon>Viridiplantae</taxon>
        <taxon>Streptophyta</taxon>
        <taxon>Embryophyta</taxon>
        <taxon>Tracheophyta</taxon>
        <taxon>Lycopodiopsida</taxon>
        <taxon>Selaginellales</taxon>
        <taxon>Selaginellaceae</taxon>
        <taxon>Selaginella</taxon>
    </lineage>
</organism>
<dbReference type="STRING" id="88036.D8S903"/>
<dbReference type="KEGG" id="smo:SELMODRAFT_419452"/>
<keyword evidence="6" id="KW-1185">Reference proteome</keyword>
<evidence type="ECO:0000256" key="3">
    <source>
        <dbReference type="ARBA" id="ARBA00023295"/>
    </source>
</evidence>
<accession>D8S903</accession>
<evidence type="ECO:0000256" key="4">
    <source>
        <dbReference type="RuleBase" id="RU003690"/>
    </source>
</evidence>
<dbReference type="GO" id="GO:0005975">
    <property type="term" value="P:carbohydrate metabolic process"/>
    <property type="evidence" value="ECO:0007669"/>
    <property type="project" value="InterPro"/>
</dbReference>
<reference evidence="5 6" key="1">
    <citation type="journal article" date="2011" name="Science">
        <title>The Selaginella genome identifies genetic changes associated with the evolution of vascular plants.</title>
        <authorList>
            <person name="Banks J.A."/>
            <person name="Nishiyama T."/>
            <person name="Hasebe M."/>
            <person name="Bowman J.L."/>
            <person name="Gribskov M."/>
            <person name="dePamphilis C."/>
            <person name="Albert V.A."/>
            <person name="Aono N."/>
            <person name="Aoyama T."/>
            <person name="Ambrose B.A."/>
            <person name="Ashton N.W."/>
            <person name="Axtell M.J."/>
            <person name="Barker E."/>
            <person name="Barker M.S."/>
            <person name="Bennetzen J.L."/>
            <person name="Bonawitz N.D."/>
            <person name="Chapple C."/>
            <person name="Cheng C."/>
            <person name="Correa L.G."/>
            <person name="Dacre M."/>
            <person name="DeBarry J."/>
            <person name="Dreyer I."/>
            <person name="Elias M."/>
            <person name="Engstrom E.M."/>
            <person name="Estelle M."/>
            <person name="Feng L."/>
            <person name="Finet C."/>
            <person name="Floyd S.K."/>
            <person name="Frommer W.B."/>
            <person name="Fujita T."/>
            <person name="Gramzow L."/>
            <person name="Gutensohn M."/>
            <person name="Harholt J."/>
            <person name="Hattori M."/>
            <person name="Heyl A."/>
            <person name="Hirai T."/>
            <person name="Hiwatashi Y."/>
            <person name="Ishikawa M."/>
            <person name="Iwata M."/>
            <person name="Karol K.G."/>
            <person name="Koehler B."/>
            <person name="Kolukisaoglu U."/>
            <person name="Kubo M."/>
            <person name="Kurata T."/>
            <person name="Lalonde S."/>
            <person name="Li K."/>
            <person name="Li Y."/>
            <person name="Litt A."/>
            <person name="Lyons E."/>
            <person name="Manning G."/>
            <person name="Maruyama T."/>
            <person name="Michael T.P."/>
            <person name="Mikami K."/>
            <person name="Miyazaki S."/>
            <person name="Morinaga S."/>
            <person name="Murata T."/>
            <person name="Mueller-Roeber B."/>
            <person name="Nelson D.R."/>
            <person name="Obara M."/>
            <person name="Oguri Y."/>
            <person name="Olmstead R.G."/>
            <person name="Onodera N."/>
            <person name="Petersen B.L."/>
            <person name="Pils B."/>
            <person name="Prigge M."/>
            <person name="Rensing S.A."/>
            <person name="Riano-Pachon D.M."/>
            <person name="Roberts A.W."/>
            <person name="Sato Y."/>
            <person name="Scheller H.V."/>
            <person name="Schulz B."/>
            <person name="Schulz C."/>
            <person name="Shakirov E.V."/>
            <person name="Shibagaki N."/>
            <person name="Shinohara N."/>
            <person name="Shippen D.E."/>
            <person name="Soerensen I."/>
            <person name="Sotooka R."/>
            <person name="Sugimoto N."/>
            <person name="Sugita M."/>
            <person name="Sumikawa N."/>
            <person name="Tanurdzic M."/>
            <person name="Theissen G."/>
            <person name="Ulvskov P."/>
            <person name="Wakazuki S."/>
            <person name="Weng J.K."/>
            <person name="Willats W.W."/>
            <person name="Wipf D."/>
            <person name="Wolf P.G."/>
            <person name="Yang L."/>
            <person name="Zimmer A.D."/>
            <person name="Zhu Q."/>
            <person name="Mitros T."/>
            <person name="Hellsten U."/>
            <person name="Loque D."/>
            <person name="Otillar R."/>
            <person name="Salamov A."/>
            <person name="Schmutz J."/>
            <person name="Shapiro H."/>
            <person name="Lindquist E."/>
            <person name="Lucas S."/>
            <person name="Rokhsar D."/>
            <person name="Grigoriev I.V."/>
        </authorList>
    </citation>
    <scope>NUCLEOTIDE SEQUENCE [LARGE SCALE GENOMIC DNA]</scope>
</reference>
<dbReference type="Gene3D" id="3.20.20.80">
    <property type="entry name" value="Glycosidases"/>
    <property type="match status" value="3"/>
</dbReference>
<dbReference type="Gramene" id="EFJ19257">
    <property type="protein sequence ID" value="EFJ19257"/>
    <property type="gene ID" value="SELMODRAFT_419452"/>
</dbReference>
<dbReference type="GO" id="GO:0008422">
    <property type="term" value="F:beta-glucosidase activity"/>
    <property type="evidence" value="ECO:0000318"/>
    <property type="project" value="GO_Central"/>
</dbReference>
<dbReference type="InterPro" id="IPR036188">
    <property type="entry name" value="FAD/NAD-bd_sf"/>
</dbReference>
<evidence type="ECO:0000313" key="6">
    <source>
        <dbReference type="Proteomes" id="UP000001514"/>
    </source>
</evidence>
<keyword evidence="3" id="KW-0326">Glycosidase</keyword>
<sequence length="381" mass="42207">MREENSALSILDQAHSQGFFTTDLVPNARARILGGGRSINGGFMTRAPKSEIDRIVGLDDYAQVNASYEWLENGIASLPRTGPFPECAASSWNIVRVIPATFMLQYEGAIKEGGRGPSIWDVYAHTPGKVMDGTPGDVAVDQYHRYKVLQALSGLALLVTVNKQEDVGLMVLTDFPSPDLGFSLFSLNLKESIVLIALIFTGMIMQLMSKHASERLEIVCSSEVSNCSAGNSSGEPYIVGRHLLLSHASAVKIYREKYQEKQAGIIGITLDAQFSLIYQRIKLQLGEPWTSILDDTRNDHLILQNVNGFYIVPFGMTRLLNLNGGSDGRGYFVWSLLGNFEWTRGLSVKFGLYHVEYGKDLQRIPTLSKRKIEVTAIRIQL</sequence>
<dbReference type="InParanoid" id="D8S903"/>
<dbReference type="PANTHER" id="PTHR10353">
    <property type="entry name" value="GLYCOSYL HYDROLASE"/>
    <property type="match status" value="1"/>
</dbReference>
<dbReference type="InterPro" id="IPR017853">
    <property type="entry name" value="GH"/>
</dbReference>
<evidence type="ECO:0000313" key="5">
    <source>
        <dbReference type="EMBL" id="EFJ19257.1"/>
    </source>
</evidence>
<protein>
    <submittedName>
        <fullName evidence="5">Uncharacterized protein</fullName>
    </submittedName>
</protein>
<comment type="similarity">
    <text evidence="1 4">Belongs to the glycosyl hydrolase 1 family.</text>
</comment>
<dbReference type="Proteomes" id="UP000001514">
    <property type="component" value="Unassembled WGS sequence"/>
</dbReference>
<keyword evidence="2" id="KW-0378">Hydrolase</keyword>
<dbReference type="HOGENOM" id="CLU_726468_0_0_1"/>
<dbReference type="eggNOG" id="KOG0626">
    <property type="taxonomic scope" value="Eukaryota"/>
</dbReference>
<proteinExistence type="inferred from homology"/>
<dbReference type="EMBL" id="GL377607">
    <property type="protein sequence ID" value="EFJ19257.1"/>
    <property type="molecule type" value="Genomic_DNA"/>
</dbReference>
<dbReference type="Pfam" id="PF00232">
    <property type="entry name" value="Glyco_hydro_1"/>
    <property type="match status" value="2"/>
</dbReference>
<gene>
    <name evidence="5" type="ORF">SELMODRAFT_419452</name>
</gene>
<dbReference type="PRINTS" id="PR00131">
    <property type="entry name" value="GLHYDRLASE1"/>
</dbReference>
<dbReference type="InterPro" id="IPR001360">
    <property type="entry name" value="Glyco_hydro_1"/>
</dbReference>
<dbReference type="AlphaFoldDB" id="D8S903"/>
<evidence type="ECO:0000256" key="1">
    <source>
        <dbReference type="ARBA" id="ARBA00010838"/>
    </source>
</evidence>
<dbReference type="PANTHER" id="PTHR10353:SF137">
    <property type="entry name" value="MYROSINASE 3-RELATED"/>
    <property type="match status" value="1"/>
</dbReference>
<evidence type="ECO:0000256" key="2">
    <source>
        <dbReference type="ARBA" id="ARBA00022801"/>
    </source>
</evidence>